<gene>
    <name evidence="2" type="ORF">GCM10011316_33790</name>
</gene>
<evidence type="ECO:0000313" key="2">
    <source>
        <dbReference type="EMBL" id="GGB58984.1"/>
    </source>
</evidence>
<accession>A0A916TMB5</accession>
<keyword evidence="1" id="KW-0472">Membrane</keyword>
<feature type="transmembrane region" description="Helical" evidence="1">
    <location>
        <begin position="37"/>
        <end position="60"/>
    </location>
</feature>
<evidence type="ECO:0000313" key="3">
    <source>
        <dbReference type="Proteomes" id="UP000605148"/>
    </source>
</evidence>
<dbReference type="OrthoDB" id="7997654at2"/>
<organism evidence="2 3">
    <name type="scientific">Roseibium aquae</name>
    <dbReference type="NCBI Taxonomy" id="1323746"/>
    <lineage>
        <taxon>Bacteria</taxon>
        <taxon>Pseudomonadati</taxon>
        <taxon>Pseudomonadota</taxon>
        <taxon>Alphaproteobacteria</taxon>
        <taxon>Hyphomicrobiales</taxon>
        <taxon>Stappiaceae</taxon>
        <taxon>Roseibium</taxon>
    </lineage>
</organism>
<reference evidence="2" key="2">
    <citation type="submission" date="2020-09" db="EMBL/GenBank/DDBJ databases">
        <authorList>
            <person name="Sun Q."/>
            <person name="Zhou Y."/>
        </authorList>
    </citation>
    <scope>NUCLEOTIDE SEQUENCE</scope>
    <source>
        <strain evidence="2">CGMCC 1.12426</strain>
    </source>
</reference>
<protein>
    <submittedName>
        <fullName evidence="2">Uncharacterized protein</fullName>
    </submittedName>
</protein>
<dbReference type="Proteomes" id="UP000605148">
    <property type="component" value="Unassembled WGS sequence"/>
</dbReference>
<keyword evidence="3" id="KW-1185">Reference proteome</keyword>
<dbReference type="RefSeq" id="WP_150496749.1">
    <property type="nucleotide sequence ID" value="NZ_BMFA01000011.1"/>
</dbReference>
<reference evidence="2" key="1">
    <citation type="journal article" date="2014" name="Int. J. Syst. Evol. Microbiol.">
        <title>Complete genome sequence of Corynebacterium casei LMG S-19264T (=DSM 44701T), isolated from a smear-ripened cheese.</title>
        <authorList>
            <consortium name="US DOE Joint Genome Institute (JGI-PGF)"/>
            <person name="Walter F."/>
            <person name="Albersmeier A."/>
            <person name="Kalinowski J."/>
            <person name="Ruckert C."/>
        </authorList>
    </citation>
    <scope>NUCLEOTIDE SEQUENCE</scope>
    <source>
        <strain evidence="2">CGMCC 1.12426</strain>
    </source>
</reference>
<sequence length="99" mass="10891">MNVLTRYRGIQGEYIKLVEHLHMGEAEKEKIKLTASWLNIMAAGIMVTGVIVPGLNAFYALDGAATPATWRVLTGSLILIFASFGLHYGARLVMERLSL</sequence>
<proteinExistence type="predicted"/>
<comment type="caution">
    <text evidence="2">The sequence shown here is derived from an EMBL/GenBank/DDBJ whole genome shotgun (WGS) entry which is preliminary data.</text>
</comment>
<feature type="transmembrane region" description="Helical" evidence="1">
    <location>
        <begin position="72"/>
        <end position="90"/>
    </location>
</feature>
<evidence type="ECO:0000256" key="1">
    <source>
        <dbReference type="SAM" id="Phobius"/>
    </source>
</evidence>
<keyword evidence="1" id="KW-1133">Transmembrane helix</keyword>
<name>A0A916TMB5_9HYPH</name>
<dbReference type="AlphaFoldDB" id="A0A916TMB5"/>
<dbReference type="EMBL" id="BMFA01000011">
    <property type="protein sequence ID" value="GGB58984.1"/>
    <property type="molecule type" value="Genomic_DNA"/>
</dbReference>
<keyword evidence="1" id="KW-0812">Transmembrane</keyword>